<dbReference type="Gene3D" id="3.40.50.1820">
    <property type="entry name" value="alpha/beta hydrolase"/>
    <property type="match status" value="1"/>
</dbReference>
<dbReference type="SUPFAM" id="SSF53474">
    <property type="entry name" value="alpha/beta-Hydrolases"/>
    <property type="match status" value="1"/>
</dbReference>
<dbReference type="PROSITE" id="PS51257">
    <property type="entry name" value="PROKAR_LIPOPROTEIN"/>
    <property type="match status" value="1"/>
</dbReference>
<evidence type="ECO:0000259" key="2">
    <source>
        <dbReference type="Pfam" id="PF00135"/>
    </source>
</evidence>
<evidence type="ECO:0000256" key="1">
    <source>
        <dbReference type="SAM" id="SignalP"/>
    </source>
</evidence>
<organism evidence="3 4">
    <name type="scientific">Lentzea albida</name>
    <dbReference type="NCBI Taxonomy" id="65499"/>
    <lineage>
        <taxon>Bacteria</taxon>
        <taxon>Bacillati</taxon>
        <taxon>Actinomycetota</taxon>
        <taxon>Actinomycetes</taxon>
        <taxon>Pseudonocardiales</taxon>
        <taxon>Pseudonocardiaceae</taxon>
        <taxon>Lentzea</taxon>
    </lineage>
</organism>
<proteinExistence type="predicted"/>
<dbReference type="RefSeq" id="WP_089920948.1">
    <property type="nucleotide sequence ID" value="NZ_FOFV01000011.1"/>
</dbReference>
<keyword evidence="1" id="KW-0732">Signal</keyword>
<dbReference type="InterPro" id="IPR002018">
    <property type="entry name" value="CarbesteraseB"/>
</dbReference>
<evidence type="ECO:0000313" key="4">
    <source>
        <dbReference type="Proteomes" id="UP000199503"/>
    </source>
</evidence>
<feature type="signal peptide" evidence="1">
    <location>
        <begin position="1"/>
        <end position="22"/>
    </location>
</feature>
<dbReference type="EMBL" id="FOFV01000011">
    <property type="protein sequence ID" value="SER76334.1"/>
    <property type="molecule type" value="Genomic_DNA"/>
</dbReference>
<protein>
    <submittedName>
        <fullName evidence="3">Para-nitrobenzyl esterase</fullName>
    </submittedName>
</protein>
<dbReference type="Proteomes" id="UP000199503">
    <property type="component" value="Unassembled WGS sequence"/>
</dbReference>
<name>A0A1H9RUQ9_9PSEU</name>
<feature type="domain" description="Carboxylesterase type B" evidence="2">
    <location>
        <begin position="26"/>
        <end position="461"/>
    </location>
</feature>
<keyword evidence="4" id="KW-1185">Reference proteome</keyword>
<dbReference type="PANTHER" id="PTHR11559">
    <property type="entry name" value="CARBOXYLESTERASE"/>
    <property type="match status" value="1"/>
</dbReference>
<dbReference type="Pfam" id="PF00135">
    <property type="entry name" value="COesterase"/>
    <property type="match status" value="1"/>
</dbReference>
<sequence>MRRGTLLIAAVLLLSACGKGEAMPPDVVTTDTGQVKGEQRDGHLRFQGVPYARAARWEPPVRAASWSGVRDASQPGSPCPQVGSSYSETKSTNEDCLFANVTTPSVHGRKPVLVWVHGDGAIGAGHYFDAERLARQGDVVVVTFNYRMGVFGGFGLPGLAHSGEFGLLDQRAALEWVQRNISGFGGDPGNVTLFGVSFGATTVGAHLIGREPLFHKAIMHSSFTLVDVPKEAWFPGLEALPSLAWRPVPEIQAIGSQISSELGCADVECLRQLPVEKLLDHPQIMNIFQPVGYDGALLPRPPAESLEAGEFADVPILAGATRDEHNSFVGLFRPDPMSAEDYSRLLREAFPDRAVEIEREYPLSAFASPKQAWARVLTDRMWARSTFQQNTLYAKKASVYAFEFADPNAFTDPSVPPELHGANHSSDIDYLFPDSGFAKDRGLSDHMIKAWTDFARGGSPGWPRFSEGQYVQSLAPGAIGPVDYAAEHRLGFWN</sequence>
<dbReference type="InterPro" id="IPR029058">
    <property type="entry name" value="AB_hydrolase_fold"/>
</dbReference>
<dbReference type="OrthoDB" id="4308422at2"/>
<evidence type="ECO:0000313" key="3">
    <source>
        <dbReference type="EMBL" id="SER76334.1"/>
    </source>
</evidence>
<dbReference type="STRING" id="65499.SAMN04488000_111294"/>
<dbReference type="AlphaFoldDB" id="A0A1H9RUQ9"/>
<gene>
    <name evidence="3" type="ORF">SAMN04488000_111294</name>
</gene>
<dbReference type="InterPro" id="IPR050309">
    <property type="entry name" value="Type-B_Carboxylest/Lipase"/>
</dbReference>
<reference evidence="4" key="1">
    <citation type="submission" date="2016-10" db="EMBL/GenBank/DDBJ databases">
        <authorList>
            <person name="Varghese N."/>
            <person name="Submissions S."/>
        </authorList>
    </citation>
    <scope>NUCLEOTIDE SEQUENCE [LARGE SCALE GENOMIC DNA]</scope>
    <source>
        <strain evidence="4">DSM 44437</strain>
    </source>
</reference>
<accession>A0A1H9RUQ9</accession>
<feature type="chain" id="PRO_5011582851" evidence="1">
    <location>
        <begin position="23"/>
        <end position="494"/>
    </location>
</feature>